<dbReference type="EMBL" id="CAUOFW020008692">
    <property type="protein sequence ID" value="CAK9183589.1"/>
    <property type="molecule type" value="Genomic_DNA"/>
</dbReference>
<comment type="caution">
    <text evidence="1">The sequence shown here is derived from an EMBL/GenBank/DDBJ whole genome shotgun (WGS) entry which is preliminary data.</text>
</comment>
<dbReference type="AlphaFoldDB" id="A0ABC8US42"/>
<accession>A0ABC8US42</accession>
<evidence type="ECO:0000313" key="1">
    <source>
        <dbReference type="EMBL" id="CAK9183589.1"/>
    </source>
</evidence>
<protein>
    <submittedName>
        <fullName evidence="1">Uncharacterized protein</fullName>
    </submittedName>
</protein>
<name>A0ABC8US42_9AQUA</name>
<organism evidence="1 2">
    <name type="scientific">Ilex paraguariensis</name>
    <name type="common">yerba mate</name>
    <dbReference type="NCBI Taxonomy" id="185542"/>
    <lineage>
        <taxon>Eukaryota</taxon>
        <taxon>Viridiplantae</taxon>
        <taxon>Streptophyta</taxon>
        <taxon>Embryophyta</taxon>
        <taxon>Tracheophyta</taxon>
        <taxon>Spermatophyta</taxon>
        <taxon>Magnoliopsida</taxon>
        <taxon>eudicotyledons</taxon>
        <taxon>Gunneridae</taxon>
        <taxon>Pentapetalae</taxon>
        <taxon>asterids</taxon>
        <taxon>campanulids</taxon>
        <taxon>Aquifoliales</taxon>
        <taxon>Aquifoliaceae</taxon>
        <taxon>Ilex</taxon>
    </lineage>
</organism>
<reference evidence="1 2" key="1">
    <citation type="submission" date="2024-02" db="EMBL/GenBank/DDBJ databases">
        <authorList>
            <person name="Vignale AGUSTIN F."/>
            <person name="Sosa J E."/>
            <person name="Modenutti C."/>
        </authorList>
    </citation>
    <scope>NUCLEOTIDE SEQUENCE [LARGE SCALE GENOMIC DNA]</scope>
</reference>
<gene>
    <name evidence="1" type="ORF">ILEXP_LOCUS53866</name>
</gene>
<sequence>MVLSSYNGEDILVSFGGYNGRYNNEVNVLKPSHKSTLQSKMMETTVPDSVSAVHNATNCHKRCRI</sequence>
<evidence type="ECO:0000313" key="2">
    <source>
        <dbReference type="Proteomes" id="UP001642360"/>
    </source>
</evidence>
<proteinExistence type="predicted"/>
<dbReference type="Proteomes" id="UP001642360">
    <property type="component" value="Unassembled WGS sequence"/>
</dbReference>
<keyword evidence="2" id="KW-1185">Reference proteome</keyword>